<proteinExistence type="inferred from homology"/>
<dbReference type="RefSeq" id="WP_068005259.1">
    <property type="nucleotide sequence ID" value="NZ_FOFM01000002.1"/>
</dbReference>
<evidence type="ECO:0000256" key="4">
    <source>
        <dbReference type="ARBA" id="ARBA00022833"/>
    </source>
</evidence>
<evidence type="ECO:0000259" key="8">
    <source>
        <dbReference type="PROSITE" id="PS50880"/>
    </source>
</evidence>
<dbReference type="PANTHER" id="PTHR30446">
    <property type="entry name" value="RECOMBINATION PROTEIN RECR"/>
    <property type="match status" value="1"/>
</dbReference>
<keyword evidence="2 7" id="KW-0227">DNA damage</keyword>
<keyword evidence="3 7" id="KW-0863">Zinc-finger</keyword>
<sequence>MSTRKVAGPEIERLIQLLSKLPGLGPRSARRAALHLVQKKEQLLIPLAEAMGVAVEHVGICSQCGTVDTSDPCTICSDPRRDGTTIVVVEDVSDLWALERASAVSAHYHVLGGTLSPLDGVGPDDLHISKLVERVASGNVVEVILAVNATVEGQTTAHFITDQLAQFEDVKVTRLAHGVPVGGELDYLDEGTLAQALRARTKF</sequence>
<dbReference type="Proteomes" id="UP000076577">
    <property type="component" value="Unassembled WGS sequence"/>
</dbReference>
<evidence type="ECO:0000256" key="2">
    <source>
        <dbReference type="ARBA" id="ARBA00022763"/>
    </source>
</evidence>
<keyword evidence="5 7" id="KW-0233">DNA recombination</keyword>
<dbReference type="Pfam" id="PF21175">
    <property type="entry name" value="RecR_C"/>
    <property type="match status" value="1"/>
</dbReference>
<gene>
    <name evidence="7 9" type="primary">recR</name>
    <name evidence="9" type="ORF">PsAD2_01939</name>
</gene>
<dbReference type="HAMAP" id="MF_00017">
    <property type="entry name" value="RecR"/>
    <property type="match status" value="1"/>
</dbReference>
<feature type="zinc finger region" description="C4-type" evidence="7">
    <location>
        <begin position="61"/>
        <end position="76"/>
    </location>
</feature>
<keyword evidence="10" id="KW-1185">Reference proteome</keyword>
<reference evidence="9 10" key="1">
    <citation type="journal article" date="2016" name="Front. Microbiol.">
        <title>Comparative Genomic Analysis Reveals a Diverse Repertoire of Genes Involved in Prokaryote-Eukaryote Interactions within the Pseudovibrio Genus.</title>
        <authorList>
            <person name="Romano S."/>
            <person name="Fernandez-Guerra A."/>
            <person name="Reen F.J."/>
            <person name="Glockner F.O."/>
            <person name="Crowley S.P."/>
            <person name="O'Sullivan O."/>
            <person name="Cotter P.D."/>
            <person name="Adams C."/>
            <person name="Dobson A.D."/>
            <person name="O'Gara F."/>
        </authorList>
    </citation>
    <scope>NUCLEOTIDE SEQUENCE [LARGE SCALE GENOMIC DNA]</scope>
    <source>
        <strain evidence="9 10">Ad2</strain>
    </source>
</reference>
<keyword evidence="6 7" id="KW-0234">DNA repair</keyword>
<dbReference type="Pfam" id="PF21176">
    <property type="entry name" value="RecR_HhH"/>
    <property type="match status" value="1"/>
</dbReference>
<accession>A0A165ZAY6</accession>
<dbReference type="EMBL" id="LMCB01000013">
    <property type="protein sequence ID" value="KZL19660.1"/>
    <property type="molecule type" value="Genomic_DNA"/>
</dbReference>
<evidence type="ECO:0000256" key="7">
    <source>
        <dbReference type="HAMAP-Rule" id="MF_00017"/>
    </source>
</evidence>
<comment type="similarity">
    <text evidence="7">Belongs to the RecR family.</text>
</comment>
<dbReference type="PANTHER" id="PTHR30446:SF0">
    <property type="entry name" value="RECOMBINATION PROTEIN RECR"/>
    <property type="match status" value="1"/>
</dbReference>
<comment type="function">
    <text evidence="7">May play a role in DNA repair. It seems to be involved in an RecBC-independent recombinational process of DNA repair. It may act with RecF and RecO.</text>
</comment>
<dbReference type="CDD" id="cd01025">
    <property type="entry name" value="TOPRIM_recR"/>
    <property type="match status" value="1"/>
</dbReference>
<dbReference type="GO" id="GO:0006281">
    <property type="term" value="P:DNA repair"/>
    <property type="evidence" value="ECO:0007669"/>
    <property type="project" value="UniProtKB-UniRule"/>
</dbReference>
<dbReference type="SMART" id="SM00493">
    <property type="entry name" value="TOPRIM"/>
    <property type="match status" value="1"/>
</dbReference>
<dbReference type="InterPro" id="IPR000093">
    <property type="entry name" value="DNA_Rcmb_RecR"/>
</dbReference>
<dbReference type="Gene3D" id="3.40.1360.10">
    <property type="match status" value="1"/>
</dbReference>
<keyword evidence="4 7" id="KW-0862">Zinc</keyword>
<keyword evidence="1 7" id="KW-0479">Metal-binding</keyword>
<dbReference type="InterPro" id="IPR023627">
    <property type="entry name" value="Rcmb_RecR"/>
</dbReference>
<name>A0A165ZAY6_9HYPH</name>
<dbReference type="PATRIC" id="fig|989403.3.peg.2075"/>
<organism evidence="9 10">
    <name type="scientific">Pseudovibrio axinellae</name>
    <dbReference type="NCBI Taxonomy" id="989403"/>
    <lineage>
        <taxon>Bacteria</taxon>
        <taxon>Pseudomonadati</taxon>
        <taxon>Pseudomonadota</taxon>
        <taxon>Alphaproteobacteria</taxon>
        <taxon>Hyphomicrobiales</taxon>
        <taxon>Stappiaceae</taxon>
        <taxon>Pseudovibrio</taxon>
    </lineage>
</organism>
<dbReference type="GO" id="GO:0008270">
    <property type="term" value="F:zinc ion binding"/>
    <property type="evidence" value="ECO:0007669"/>
    <property type="project" value="UniProtKB-KW"/>
</dbReference>
<evidence type="ECO:0000256" key="6">
    <source>
        <dbReference type="ARBA" id="ARBA00023204"/>
    </source>
</evidence>
<dbReference type="Gene3D" id="1.10.8.420">
    <property type="entry name" value="RecR Domain 1"/>
    <property type="match status" value="1"/>
</dbReference>
<dbReference type="AlphaFoldDB" id="A0A165ZAY6"/>
<dbReference type="Gene3D" id="6.10.250.240">
    <property type="match status" value="1"/>
</dbReference>
<dbReference type="InterPro" id="IPR006171">
    <property type="entry name" value="TOPRIM_dom"/>
</dbReference>
<dbReference type="InterPro" id="IPR015967">
    <property type="entry name" value="Rcmb_RecR_Znf"/>
</dbReference>
<comment type="caution">
    <text evidence="9">The sequence shown here is derived from an EMBL/GenBank/DDBJ whole genome shotgun (WGS) entry which is preliminary data.</text>
</comment>
<dbReference type="Pfam" id="PF02132">
    <property type="entry name" value="RecR_ZnF"/>
    <property type="match status" value="1"/>
</dbReference>
<dbReference type="GO" id="GO:0006310">
    <property type="term" value="P:DNA recombination"/>
    <property type="evidence" value="ECO:0007669"/>
    <property type="project" value="UniProtKB-UniRule"/>
</dbReference>
<dbReference type="Pfam" id="PF13662">
    <property type="entry name" value="Toprim_4"/>
    <property type="match status" value="1"/>
</dbReference>
<evidence type="ECO:0000313" key="10">
    <source>
        <dbReference type="Proteomes" id="UP000076577"/>
    </source>
</evidence>
<evidence type="ECO:0000256" key="5">
    <source>
        <dbReference type="ARBA" id="ARBA00023172"/>
    </source>
</evidence>
<dbReference type="SUPFAM" id="SSF111304">
    <property type="entry name" value="Recombination protein RecR"/>
    <property type="match status" value="1"/>
</dbReference>
<protein>
    <recommendedName>
        <fullName evidence="7">Recombination protein RecR</fullName>
    </recommendedName>
</protein>
<dbReference type="STRING" id="989403.SAMN05421798_102500"/>
<dbReference type="PROSITE" id="PS50880">
    <property type="entry name" value="TOPRIM"/>
    <property type="match status" value="1"/>
</dbReference>
<dbReference type="NCBIfam" id="TIGR00615">
    <property type="entry name" value="recR"/>
    <property type="match status" value="1"/>
</dbReference>
<dbReference type="OrthoDB" id="9802672at2"/>
<evidence type="ECO:0000256" key="1">
    <source>
        <dbReference type="ARBA" id="ARBA00022723"/>
    </source>
</evidence>
<feature type="domain" description="Toprim" evidence="8">
    <location>
        <begin position="84"/>
        <end position="180"/>
    </location>
</feature>
<dbReference type="GO" id="GO:0003677">
    <property type="term" value="F:DNA binding"/>
    <property type="evidence" value="ECO:0007669"/>
    <property type="project" value="UniProtKB-UniRule"/>
</dbReference>
<evidence type="ECO:0000256" key="3">
    <source>
        <dbReference type="ARBA" id="ARBA00022771"/>
    </source>
</evidence>
<evidence type="ECO:0000313" key="9">
    <source>
        <dbReference type="EMBL" id="KZL19660.1"/>
    </source>
</evidence>
<dbReference type="PROSITE" id="PS01300">
    <property type="entry name" value="RECR"/>
    <property type="match status" value="1"/>
</dbReference>
<dbReference type="InterPro" id="IPR034137">
    <property type="entry name" value="TOPRIM_RecR"/>
</dbReference>